<dbReference type="GO" id="GO:0043683">
    <property type="term" value="P:type IV pilus assembly"/>
    <property type="evidence" value="ECO:0007669"/>
    <property type="project" value="InterPro"/>
</dbReference>
<keyword evidence="1" id="KW-0812">Transmembrane</keyword>
<dbReference type="InterPro" id="IPR014717">
    <property type="entry name" value="Transl_elong_EF1B/ribsomal_bS6"/>
</dbReference>
<dbReference type="PANTHER" id="PTHR39555">
    <property type="entry name" value="FIMBRIAL ASSEMBLY PROTEIN PILO-LIKE PROTEIN-RELATED"/>
    <property type="match status" value="1"/>
</dbReference>
<keyword evidence="1" id="KW-0472">Membrane</keyword>
<dbReference type="GO" id="GO:0043107">
    <property type="term" value="P:type IV pilus-dependent motility"/>
    <property type="evidence" value="ECO:0007669"/>
    <property type="project" value="InterPro"/>
</dbReference>
<dbReference type="AlphaFoldDB" id="A0AA86J1H5"/>
<organism evidence="2 3">
    <name type="scientific">Limnobacter thiooxidans</name>
    <dbReference type="NCBI Taxonomy" id="131080"/>
    <lineage>
        <taxon>Bacteria</taxon>
        <taxon>Pseudomonadati</taxon>
        <taxon>Pseudomonadota</taxon>
        <taxon>Betaproteobacteria</taxon>
        <taxon>Burkholderiales</taxon>
        <taxon>Burkholderiaceae</taxon>
        <taxon>Limnobacter</taxon>
    </lineage>
</organism>
<feature type="transmembrane region" description="Helical" evidence="1">
    <location>
        <begin position="20"/>
        <end position="43"/>
    </location>
</feature>
<keyword evidence="3" id="KW-1185">Reference proteome</keyword>
<dbReference type="PANTHER" id="PTHR39555:SF1">
    <property type="entry name" value="TYPE IV PILUS INNER MEMBRANE COMPONENT PILO"/>
    <property type="match status" value="1"/>
</dbReference>
<proteinExistence type="predicted"/>
<accession>A0AA86J1H5</accession>
<evidence type="ECO:0000313" key="3">
    <source>
        <dbReference type="Proteomes" id="UP001329151"/>
    </source>
</evidence>
<dbReference type="InterPro" id="IPR007445">
    <property type="entry name" value="PilO"/>
</dbReference>
<reference evidence="2 3" key="1">
    <citation type="submission" date="2023-10" db="EMBL/GenBank/DDBJ databases">
        <title>Complete Genome Sequence of Limnobacter thiooxidans CS-K2T, Isolated from freshwater lake sediments in Bavaria, Germany.</title>
        <authorList>
            <person name="Naruki M."/>
            <person name="Watanabe A."/>
            <person name="Warashina T."/>
            <person name="Morita T."/>
            <person name="Arakawa K."/>
        </authorList>
    </citation>
    <scope>NUCLEOTIDE SEQUENCE [LARGE SCALE GENOMIC DNA]</scope>
    <source>
        <strain evidence="2 3">CS-K2</strain>
    </source>
</reference>
<dbReference type="Pfam" id="PF04350">
    <property type="entry name" value="PilO"/>
    <property type="match status" value="1"/>
</dbReference>
<keyword evidence="1" id="KW-1133">Transmembrane helix</keyword>
<dbReference type="RefSeq" id="WP_130557614.1">
    <property type="nucleotide sequence ID" value="NZ_AP028947.1"/>
</dbReference>
<dbReference type="Gene3D" id="3.30.70.60">
    <property type="match status" value="1"/>
</dbReference>
<sequence>MSLDNWSLDEATDQLIQLGLAKRLLVILALWLVMSIGAFFVFWQDDLEQARQAETEIQTSLTQLKAESQLLLEQPAIELELAELELLLPELKKTLPSERELASLLGRINEMILDNTLRLAEFTPQQHQDLEVMRRVPVKLTVRGEGASIAKLPNHIASLSRQVTMKEFEMALIPESGVWQLSGELNAFAQPVSGPAGTPVKLEAAQ</sequence>
<dbReference type="Proteomes" id="UP001329151">
    <property type="component" value="Chromosome"/>
</dbReference>
<evidence type="ECO:0000256" key="1">
    <source>
        <dbReference type="SAM" id="Phobius"/>
    </source>
</evidence>
<dbReference type="KEGG" id="lto:RGQ30_27890"/>
<gene>
    <name evidence="2" type="ORF">RGQ30_27890</name>
</gene>
<evidence type="ECO:0000313" key="2">
    <source>
        <dbReference type="EMBL" id="BET27288.1"/>
    </source>
</evidence>
<name>A0AA86J1H5_9BURK</name>
<dbReference type="EMBL" id="AP028947">
    <property type="protein sequence ID" value="BET27288.1"/>
    <property type="molecule type" value="Genomic_DNA"/>
</dbReference>
<protein>
    <submittedName>
        <fullName evidence="2">Uncharacterized protein</fullName>
    </submittedName>
</protein>